<dbReference type="STRING" id="1409788.NC99_15580"/>
<dbReference type="RefSeq" id="WP_053181471.1">
    <property type="nucleotide sequence ID" value="NZ_LGIA01000087.1"/>
</dbReference>
<keyword evidence="4" id="KW-1185">Reference proteome</keyword>
<dbReference type="Pfam" id="PF02615">
    <property type="entry name" value="Ldh_2"/>
    <property type="match status" value="1"/>
</dbReference>
<protein>
    <submittedName>
        <fullName evidence="3">Malate dehydrogenase</fullName>
    </submittedName>
</protein>
<dbReference type="InterPro" id="IPR043143">
    <property type="entry name" value="Mal/L-sulf/L-lact_DH-like_NADP"/>
</dbReference>
<dbReference type="PANTHER" id="PTHR11091:SF0">
    <property type="entry name" value="MALATE DEHYDROGENASE"/>
    <property type="match status" value="1"/>
</dbReference>
<dbReference type="InterPro" id="IPR003767">
    <property type="entry name" value="Malate/L-lactate_DH-like"/>
</dbReference>
<comment type="similarity">
    <text evidence="1">Belongs to the LDH2/MDH2 oxidoreductase family.</text>
</comment>
<dbReference type="AlphaFoldDB" id="A0A0L8VBC3"/>
<evidence type="ECO:0000256" key="1">
    <source>
        <dbReference type="ARBA" id="ARBA00006056"/>
    </source>
</evidence>
<dbReference type="Gene3D" id="3.30.1370.60">
    <property type="entry name" value="Hypothetical oxidoreductase yiak, domain 2"/>
    <property type="match status" value="1"/>
</dbReference>
<dbReference type="PATRIC" id="fig|1409788.3.peg.1593"/>
<comment type="caution">
    <text evidence="3">The sequence shown here is derived from an EMBL/GenBank/DDBJ whole genome shotgun (WGS) entry which is preliminary data.</text>
</comment>
<gene>
    <name evidence="3" type="ORF">NC99_15580</name>
</gene>
<dbReference type="InterPro" id="IPR036111">
    <property type="entry name" value="Mal/L-sulfo/L-lacto_DH-like_sf"/>
</dbReference>
<evidence type="ECO:0000256" key="2">
    <source>
        <dbReference type="ARBA" id="ARBA00023002"/>
    </source>
</evidence>
<sequence>MIIDSTYLKAFTQQVFEKMGCPAEEALLAADCLNQADLRGVDSHGVARLSGYVRLWEKKRLNARPNMRVVHETPSTAVLDADLALGLVAGPKAMRLAMDKARQVGSGWVAVKNSNHYGIAGFHAMMALEEDMIGLSMTNASPLVSPTFSKSRFLGTNPIAVAIPAKDEPPFVMDMATTTVANGKLEVLQRKGEDAPLGWAQDKDGQPTTDAFALKKGGAMLPLGGDREHGSHKGYCLGAMVDIFSSVLSGANYGPWVPPFVAFLEPPTDPVGDGIGHFFGAFRIDAFRPANEFKEHMDNWIRTFRQAEPVNAGDQVLIPGDPERMLTRERLANGVPVQQAVVEDLENLASKFELTFNAKQNA</sequence>
<dbReference type="SUPFAM" id="SSF89733">
    <property type="entry name" value="L-sulfolactate dehydrogenase-like"/>
    <property type="match status" value="1"/>
</dbReference>
<dbReference type="OrthoDB" id="9769447at2"/>
<dbReference type="PANTHER" id="PTHR11091">
    <property type="entry name" value="OXIDOREDUCTASE-RELATED"/>
    <property type="match status" value="1"/>
</dbReference>
<dbReference type="Gene3D" id="1.10.1530.10">
    <property type="match status" value="1"/>
</dbReference>
<keyword evidence="2" id="KW-0560">Oxidoreductase</keyword>
<evidence type="ECO:0000313" key="3">
    <source>
        <dbReference type="EMBL" id="KOH45633.1"/>
    </source>
</evidence>
<accession>A0A0L8VBC3</accession>
<reference evidence="4" key="1">
    <citation type="submission" date="2015-07" db="EMBL/GenBank/DDBJ databases">
        <title>Genome sequencing of Sunxiuqinia dokdonensis strain SK.</title>
        <authorList>
            <person name="Ahn S."/>
            <person name="Kim B.-C."/>
        </authorList>
    </citation>
    <scope>NUCLEOTIDE SEQUENCE [LARGE SCALE GENOMIC DNA]</scope>
    <source>
        <strain evidence="4">SK</strain>
    </source>
</reference>
<proteinExistence type="inferred from homology"/>
<name>A0A0L8VBC3_9BACT</name>
<evidence type="ECO:0000313" key="4">
    <source>
        <dbReference type="Proteomes" id="UP000036958"/>
    </source>
</evidence>
<dbReference type="Proteomes" id="UP000036958">
    <property type="component" value="Unassembled WGS sequence"/>
</dbReference>
<dbReference type="InterPro" id="IPR043144">
    <property type="entry name" value="Mal/L-sulf/L-lact_DH-like_ah"/>
</dbReference>
<organism evidence="3 4">
    <name type="scientific">Sunxiuqinia dokdonensis</name>
    <dbReference type="NCBI Taxonomy" id="1409788"/>
    <lineage>
        <taxon>Bacteria</taxon>
        <taxon>Pseudomonadati</taxon>
        <taxon>Bacteroidota</taxon>
        <taxon>Bacteroidia</taxon>
        <taxon>Marinilabiliales</taxon>
        <taxon>Prolixibacteraceae</taxon>
        <taxon>Sunxiuqinia</taxon>
    </lineage>
</organism>
<dbReference type="GO" id="GO:0016491">
    <property type="term" value="F:oxidoreductase activity"/>
    <property type="evidence" value="ECO:0007669"/>
    <property type="project" value="UniProtKB-KW"/>
</dbReference>
<dbReference type="EMBL" id="LGIA01000087">
    <property type="protein sequence ID" value="KOH45633.1"/>
    <property type="molecule type" value="Genomic_DNA"/>
</dbReference>